<gene>
    <name evidence="2" type="ORF">DZF98_04095</name>
</gene>
<organism evidence="2 3">
    <name type="scientific">Clavibacter californiensis</name>
    <dbReference type="NCBI Taxonomy" id="1401995"/>
    <lineage>
        <taxon>Bacteria</taxon>
        <taxon>Bacillati</taxon>
        <taxon>Actinomycetota</taxon>
        <taxon>Actinomycetes</taxon>
        <taxon>Micrococcales</taxon>
        <taxon>Microbacteriaceae</taxon>
        <taxon>Clavibacter</taxon>
    </lineage>
</organism>
<dbReference type="EMBL" id="QWEE01000036">
    <property type="protein sequence ID" value="RII93524.1"/>
    <property type="molecule type" value="Genomic_DNA"/>
</dbReference>
<proteinExistence type="predicted"/>
<keyword evidence="1" id="KW-0812">Transmembrane</keyword>
<dbReference type="Proteomes" id="UP000265355">
    <property type="component" value="Unassembled WGS sequence"/>
</dbReference>
<keyword evidence="1" id="KW-0472">Membrane</keyword>
<keyword evidence="3" id="KW-1185">Reference proteome</keyword>
<sequence>MVLTVFLIAAAALVASVVYGLATWGEERSQWDVIALASGGVTVAAVGVSLLIYKLQTDAAGLEAEGQARILKRLESLARQAATSSVDSRDILQAMGPAVDASSGVEAVPEPVDYVEQGASVPDVDPAPNSETDTIRVDHGEYYLPSAIPLRVLADLVAWWDSKGLTGRWTVARLVGGYRAFNASSNLIGVPWVLTFDGGGGQTHSYRVAYSGRRKGPSISELTESGVWLEFSARED</sequence>
<reference evidence="2 3" key="1">
    <citation type="submission" date="2018-08" db="EMBL/GenBank/DDBJ databases">
        <title>Genome Sequence of Clavibacter michiganensis Subspecies type strains, and the Atypical Peach-Colored Strains Isolated from Tomato.</title>
        <authorList>
            <person name="Osdaghi E."/>
            <person name="Portier P."/>
            <person name="Briand M."/>
            <person name="Jacques M.-A."/>
        </authorList>
    </citation>
    <scope>NUCLEOTIDE SEQUENCE [LARGE SCALE GENOMIC DNA]</scope>
    <source>
        <strain evidence="2 3">CFBP 8216</strain>
    </source>
</reference>
<protein>
    <submittedName>
        <fullName evidence="2">Uncharacterized protein</fullName>
    </submittedName>
</protein>
<name>A0ABX9N7E3_9MICO</name>
<evidence type="ECO:0000256" key="1">
    <source>
        <dbReference type="SAM" id="Phobius"/>
    </source>
</evidence>
<evidence type="ECO:0000313" key="3">
    <source>
        <dbReference type="Proteomes" id="UP000265355"/>
    </source>
</evidence>
<keyword evidence="1" id="KW-1133">Transmembrane helix</keyword>
<accession>A0ABX9N7E3</accession>
<feature type="transmembrane region" description="Helical" evidence="1">
    <location>
        <begin position="30"/>
        <end position="53"/>
    </location>
</feature>
<evidence type="ECO:0000313" key="2">
    <source>
        <dbReference type="EMBL" id="RII93524.1"/>
    </source>
</evidence>
<comment type="caution">
    <text evidence="2">The sequence shown here is derived from an EMBL/GenBank/DDBJ whole genome shotgun (WGS) entry which is preliminary data.</text>
</comment>